<name>A0A0G4HD18_9ALVE</name>
<feature type="region of interest" description="Disordered" evidence="1">
    <location>
        <begin position="33"/>
        <end position="134"/>
    </location>
</feature>
<dbReference type="PhylomeDB" id="A0A0G4HD18"/>
<sequence>MFACFPRYNQKKIENDWNEEDLSDYDKIMVEAKRPAAKSHTNAIDEPPGGPPVWVKAQGSTPNPPKQKSPIAKEELAFVGGAGFPPRGKGHRGGRDRSNAGSGRRGYQGSRQGRAEGQNGSHEQKDCSRCGQKGEHDAGWLVHNECPGMSAHCDICQRMGHFTQCCRNKKTKAQQQFPSSSSSNPRGRGCPQAYRGRGGMQAARGGGPGQYDGKAAYAADE</sequence>
<dbReference type="EMBL" id="CDMZ01002303">
    <property type="protein sequence ID" value="CEM41754.1"/>
    <property type="molecule type" value="Genomic_DNA"/>
</dbReference>
<dbReference type="VEuPathDB" id="CryptoDB:Cvel_26225"/>
<feature type="compositionally biased region" description="Low complexity" evidence="1">
    <location>
        <begin position="101"/>
        <end position="112"/>
    </location>
</feature>
<feature type="region of interest" description="Disordered" evidence="1">
    <location>
        <begin position="170"/>
        <end position="221"/>
    </location>
</feature>
<evidence type="ECO:0000256" key="1">
    <source>
        <dbReference type="SAM" id="MobiDB-lite"/>
    </source>
</evidence>
<organism evidence="2">
    <name type="scientific">Chromera velia CCMP2878</name>
    <dbReference type="NCBI Taxonomy" id="1169474"/>
    <lineage>
        <taxon>Eukaryota</taxon>
        <taxon>Sar</taxon>
        <taxon>Alveolata</taxon>
        <taxon>Colpodellida</taxon>
        <taxon>Chromeraceae</taxon>
        <taxon>Chromera</taxon>
    </lineage>
</organism>
<feature type="compositionally biased region" description="Gly residues" evidence="1">
    <location>
        <begin position="196"/>
        <end position="210"/>
    </location>
</feature>
<dbReference type="AlphaFoldDB" id="A0A0G4HD18"/>
<protein>
    <submittedName>
        <fullName evidence="2">Uncharacterized protein</fullName>
    </submittedName>
</protein>
<proteinExistence type="predicted"/>
<accession>A0A0G4HD18</accession>
<reference evidence="2" key="1">
    <citation type="submission" date="2014-11" db="EMBL/GenBank/DDBJ databases">
        <authorList>
            <person name="Otto D Thomas"/>
            <person name="Naeem Raeece"/>
        </authorList>
    </citation>
    <scope>NUCLEOTIDE SEQUENCE</scope>
</reference>
<gene>
    <name evidence="2" type="ORF">Cvel_26225</name>
</gene>
<feature type="compositionally biased region" description="Basic and acidic residues" evidence="1">
    <location>
        <begin position="122"/>
        <end position="134"/>
    </location>
</feature>
<evidence type="ECO:0000313" key="2">
    <source>
        <dbReference type="EMBL" id="CEM41754.1"/>
    </source>
</evidence>